<dbReference type="InterPro" id="IPR052216">
    <property type="entry name" value="CRISPR_Csm3_endoribonuclease"/>
</dbReference>
<dbReference type="RefSeq" id="WP_015217577.1">
    <property type="nucleotide sequence ID" value="NC_019772.1"/>
</dbReference>
<protein>
    <recommendedName>
        <fullName evidence="2">CRISPR type III-associated protein domain-containing protein</fullName>
    </recommendedName>
</protein>
<dbReference type="CDD" id="cd09726">
    <property type="entry name" value="RAMP_I_III"/>
    <property type="match status" value="1"/>
</dbReference>
<dbReference type="KEGG" id="acy:Anacy_5658"/>
<gene>
    <name evidence="3" type="ordered locus">Anacy_5658</name>
</gene>
<evidence type="ECO:0000313" key="4">
    <source>
        <dbReference type="Proteomes" id="UP000010474"/>
    </source>
</evidence>
<dbReference type="PATRIC" id="fig|272123.3.peg.6127"/>
<evidence type="ECO:0000256" key="1">
    <source>
        <dbReference type="ARBA" id="ARBA00023118"/>
    </source>
</evidence>
<organism evidence="3 4">
    <name type="scientific">Anabaena cylindrica (strain ATCC 27899 / PCC 7122)</name>
    <dbReference type="NCBI Taxonomy" id="272123"/>
    <lineage>
        <taxon>Bacteria</taxon>
        <taxon>Bacillati</taxon>
        <taxon>Cyanobacteriota</taxon>
        <taxon>Cyanophyceae</taxon>
        <taxon>Nostocales</taxon>
        <taxon>Nostocaceae</taxon>
        <taxon>Anabaena</taxon>
    </lineage>
</organism>
<dbReference type="GO" id="GO:0051607">
    <property type="term" value="P:defense response to virus"/>
    <property type="evidence" value="ECO:0007669"/>
    <property type="project" value="UniProtKB-KW"/>
</dbReference>
<proteinExistence type="predicted"/>
<dbReference type="HOGENOM" id="CLU_085066_0_0_3"/>
<name>K9ZRF8_ANACC</name>
<dbReference type="AlphaFoldDB" id="K9ZRF8"/>
<dbReference type="Proteomes" id="UP000010474">
    <property type="component" value="Plasmid pANACY.01"/>
</dbReference>
<dbReference type="PANTHER" id="PTHR35579">
    <property type="entry name" value="CRISPR SYSTEM CMS ENDORIBONUCLEASE CSM3"/>
    <property type="match status" value="1"/>
</dbReference>
<evidence type="ECO:0000313" key="3">
    <source>
        <dbReference type="EMBL" id="AFZ60965.1"/>
    </source>
</evidence>
<dbReference type="Pfam" id="PF03787">
    <property type="entry name" value="RAMPs"/>
    <property type="match status" value="1"/>
</dbReference>
<dbReference type="InterPro" id="IPR005537">
    <property type="entry name" value="RAMP_III_fam"/>
</dbReference>
<geneLocation type="plasmid" evidence="3 4">
    <name>pANACY.01</name>
</geneLocation>
<accession>K9ZRF8</accession>
<keyword evidence="3" id="KW-0614">Plasmid</keyword>
<keyword evidence="4" id="KW-1185">Reference proteome</keyword>
<dbReference type="PANTHER" id="PTHR35579:SF3">
    <property type="entry name" value="CRISPR SYSTEM CMS ENDORIBONUCLEASE CSM3"/>
    <property type="match status" value="1"/>
</dbReference>
<feature type="domain" description="CRISPR type III-associated protein" evidence="2">
    <location>
        <begin position="11"/>
        <end position="204"/>
    </location>
</feature>
<dbReference type="OrthoDB" id="163151at2"/>
<dbReference type="EMBL" id="CP003660">
    <property type="protein sequence ID" value="AFZ60965.1"/>
    <property type="molecule type" value="Genomic_DNA"/>
</dbReference>
<sequence length="230" mass="25910">MEIYYLKMLLLSDTTFGRGDGVAGLIDQEVEHDANGFPYLRGRTLKGLLSEECDNLIAVLSEPPPSRWQKAAEHLFGIPGSTLETISKMHVGDACLPQDLRKAVKLQLDQEQQRESRGQERRFTEVDVLTSLTTIRRQTAIDPEDGAPVEHSLRSSRVILRDLCFTAPLLFEKKPAADMLALLAVSILALQRVGSGRNRGRGHVRCTLHDSIGEEITQEHFRYFEQETRK</sequence>
<keyword evidence="1" id="KW-0051">Antiviral defense</keyword>
<evidence type="ECO:0000259" key="2">
    <source>
        <dbReference type="Pfam" id="PF03787"/>
    </source>
</evidence>
<reference evidence="4" key="1">
    <citation type="journal article" date="2013" name="Proc. Natl. Acad. Sci. U.S.A.">
        <title>Improving the coverage of the cyanobacterial phylum using diversity-driven genome sequencing.</title>
        <authorList>
            <person name="Shih P.M."/>
            <person name="Wu D."/>
            <person name="Latifi A."/>
            <person name="Axen S.D."/>
            <person name="Fewer D.P."/>
            <person name="Talla E."/>
            <person name="Calteau A."/>
            <person name="Cai F."/>
            <person name="Tandeau de Marsac N."/>
            <person name="Rippka R."/>
            <person name="Herdman M."/>
            <person name="Sivonen K."/>
            <person name="Coursin T."/>
            <person name="Laurent T."/>
            <person name="Goodwin L."/>
            <person name="Nolan M."/>
            <person name="Davenport K.W."/>
            <person name="Han C.S."/>
            <person name="Rubin E.M."/>
            <person name="Eisen J.A."/>
            <person name="Woyke T."/>
            <person name="Gugger M."/>
            <person name="Kerfeld C.A."/>
        </authorList>
    </citation>
    <scope>NUCLEOTIDE SEQUENCE [LARGE SCALE GENOMIC DNA]</scope>
    <source>
        <strain evidence="4">ATCC 27899 / PCC 7122</strain>
    </source>
</reference>